<dbReference type="SUPFAM" id="SSF52743">
    <property type="entry name" value="Subtilisin-like"/>
    <property type="match status" value="1"/>
</dbReference>
<evidence type="ECO:0000256" key="6">
    <source>
        <dbReference type="RuleBase" id="RU003355"/>
    </source>
</evidence>
<feature type="active site" description="Charge relay system" evidence="5">
    <location>
        <position position="195"/>
    </location>
</feature>
<dbReference type="PANTHER" id="PTHR43806">
    <property type="entry name" value="PEPTIDASE S8"/>
    <property type="match status" value="1"/>
</dbReference>
<dbReference type="Pfam" id="PF00082">
    <property type="entry name" value="Peptidase_S8"/>
    <property type="match status" value="1"/>
</dbReference>
<dbReference type="PROSITE" id="PS00138">
    <property type="entry name" value="SUBTILASE_SER"/>
    <property type="match status" value="1"/>
</dbReference>
<organism evidence="10 11">
    <name type="scientific">Coralloluteibacterium thermophilum</name>
    <dbReference type="NCBI Taxonomy" id="2707049"/>
    <lineage>
        <taxon>Bacteria</taxon>
        <taxon>Pseudomonadati</taxon>
        <taxon>Pseudomonadota</taxon>
        <taxon>Gammaproteobacteria</taxon>
        <taxon>Lysobacterales</taxon>
        <taxon>Lysobacteraceae</taxon>
        <taxon>Coralloluteibacterium</taxon>
    </lineage>
</organism>
<dbReference type="CDD" id="cd07496">
    <property type="entry name" value="Peptidases_S8_13"/>
    <property type="match status" value="1"/>
</dbReference>
<evidence type="ECO:0000313" key="10">
    <source>
        <dbReference type="EMBL" id="MFC4729297.1"/>
    </source>
</evidence>
<dbReference type="Gene3D" id="2.60.120.380">
    <property type="match status" value="1"/>
</dbReference>
<keyword evidence="3 5" id="KW-0378">Hydrolase</keyword>
<keyword evidence="4 5" id="KW-0720">Serine protease</keyword>
<evidence type="ECO:0000259" key="8">
    <source>
        <dbReference type="Pfam" id="PF00082"/>
    </source>
</evidence>
<dbReference type="Gene3D" id="3.40.50.200">
    <property type="entry name" value="Peptidase S8/S53 domain"/>
    <property type="match status" value="1"/>
</dbReference>
<evidence type="ECO:0000256" key="7">
    <source>
        <dbReference type="SAM" id="SignalP"/>
    </source>
</evidence>
<dbReference type="InterPro" id="IPR036852">
    <property type="entry name" value="Peptidase_S8/S53_dom_sf"/>
</dbReference>
<dbReference type="InterPro" id="IPR023827">
    <property type="entry name" value="Peptidase_S8_Asp-AS"/>
</dbReference>
<dbReference type="InterPro" id="IPR034176">
    <property type="entry name" value="Peptidases_S8_13"/>
</dbReference>
<comment type="similarity">
    <text evidence="1 5 6">Belongs to the peptidase S8 family.</text>
</comment>
<protein>
    <submittedName>
        <fullName evidence="10">S8 family peptidase</fullName>
        <ecNumber evidence="10">3.4.-.-</ecNumber>
    </submittedName>
</protein>
<evidence type="ECO:0000256" key="5">
    <source>
        <dbReference type="PROSITE-ProRule" id="PRU01240"/>
    </source>
</evidence>
<dbReference type="Pfam" id="PF04151">
    <property type="entry name" value="PPC"/>
    <property type="match status" value="1"/>
</dbReference>
<name>A0ABV9NLQ9_9GAMM</name>
<comment type="caution">
    <text evidence="10">The sequence shown here is derived from an EMBL/GenBank/DDBJ whole genome shotgun (WGS) entry which is preliminary data.</text>
</comment>
<dbReference type="PANTHER" id="PTHR43806:SF11">
    <property type="entry name" value="CEREVISIN-RELATED"/>
    <property type="match status" value="1"/>
</dbReference>
<feature type="active site" description="Charge relay system" evidence="5">
    <location>
        <position position="261"/>
    </location>
</feature>
<dbReference type="EMBL" id="JBHSGG010000041">
    <property type="protein sequence ID" value="MFC4729297.1"/>
    <property type="molecule type" value="Genomic_DNA"/>
</dbReference>
<keyword evidence="7" id="KW-0732">Signal</keyword>
<evidence type="ECO:0000313" key="11">
    <source>
        <dbReference type="Proteomes" id="UP001595892"/>
    </source>
</evidence>
<dbReference type="InterPro" id="IPR000209">
    <property type="entry name" value="Peptidase_S8/S53_dom"/>
</dbReference>
<evidence type="ECO:0000256" key="1">
    <source>
        <dbReference type="ARBA" id="ARBA00011073"/>
    </source>
</evidence>
<dbReference type="GO" id="GO:0016787">
    <property type="term" value="F:hydrolase activity"/>
    <property type="evidence" value="ECO:0007669"/>
    <property type="project" value="UniProtKB-KW"/>
</dbReference>
<dbReference type="RefSeq" id="WP_377005377.1">
    <property type="nucleotide sequence ID" value="NZ_JBHSGG010000041.1"/>
</dbReference>
<keyword evidence="2 5" id="KW-0645">Protease</keyword>
<feature type="domain" description="Peptidase S8/S53" evidence="8">
    <location>
        <begin position="186"/>
        <end position="481"/>
    </location>
</feature>
<dbReference type="InterPro" id="IPR015500">
    <property type="entry name" value="Peptidase_S8_subtilisin-rel"/>
</dbReference>
<dbReference type="PRINTS" id="PR00723">
    <property type="entry name" value="SUBTILISIN"/>
</dbReference>
<evidence type="ECO:0000259" key="9">
    <source>
        <dbReference type="Pfam" id="PF04151"/>
    </source>
</evidence>
<gene>
    <name evidence="10" type="ORF">ACFO3Q_14085</name>
</gene>
<dbReference type="PROSITE" id="PS00136">
    <property type="entry name" value="SUBTILASE_ASP"/>
    <property type="match status" value="1"/>
</dbReference>
<feature type="domain" description="Peptidase C-terminal archaeal/bacterial" evidence="9">
    <location>
        <begin position="551"/>
        <end position="617"/>
    </location>
</feature>
<dbReference type="InterPro" id="IPR023828">
    <property type="entry name" value="Peptidase_S8_Ser-AS"/>
</dbReference>
<sequence>MNTPSHPLLRRTLLSVLVAAAASGSAIAQVAEVRGPGEAPVHVVQAPQRFVVKYAAGGDAAPGIARALESTLEAAIARAGLDRAPAAARNATPLRVQHRRAMAADGWHVVTTSRPLDATEAESFLRAARADAGIASIEIDRLYQHMGIEGPTASPPSDPNYAQYQWNFGNPVGGIAPHAAWDLSTGQGVVVAVLDTGITENTLDLQANVIPGYDFISDRRVSRRAEDGRVPGGWDIGSWTEENYCVQLGALPHPARTSSWHGTHVAGTIAQETNNGIGLAGAAPDARVMPVRVLGSCGGFGSDIADAMIWAAGGSVPGVPDNANPAEILNMSLGSSGPAACPAYYQDAIDEVNARGAAIVVAAGNSNADAGTYTMSSCDGVISVGATGIAGGKAGYSSWGAKVDLSAPGGGGQVDGNPSGFVWQVTNGGTQGPVAGNWILRGMSGTSMASPHVAAVAALVQSAVETPLTWSELRDLLVSTVRPFPVAPPAATPIGAGIVDPLAVVEAALDDEGPCDPATDPDCGGGTPIDATPIAAGEVVANLAGGAGAEHLFSIEVPAGTASLNVLTYGGTGDVSLYVSRGTEPSADSHDHRSVRPGTNETVRVANPAAGTYYVKVIGVAPFSRVSLQARR</sequence>
<dbReference type="Proteomes" id="UP001595892">
    <property type="component" value="Unassembled WGS sequence"/>
</dbReference>
<reference evidence="11" key="1">
    <citation type="journal article" date="2019" name="Int. J. Syst. Evol. Microbiol.">
        <title>The Global Catalogue of Microorganisms (GCM) 10K type strain sequencing project: providing services to taxonomists for standard genome sequencing and annotation.</title>
        <authorList>
            <consortium name="The Broad Institute Genomics Platform"/>
            <consortium name="The Broad Institute Genome Sequencing Center for Infectious Disease"/>
            <person name="Wu L."/>
            <person name="Ma J."/>
        </authorList>
    </citation>
    <scope>NUCLEOTIDE SEQUENCE [LARGE SCALE GENOMIC DNA]</scope>
    <source>
        <strain evidence="11">CGMCC 1.13574</strain>
    </source>
</reference>
<dbReference type="InterPro" id="IPR050131">
    <property type="entry name" value="Peptidase_S8_subtilisin-like"/>
</dbReference>
<evidence type="ECO:0000256" key="2">
    <source>
        <dbReference type="ARBA" id="ARBA00022670"/>
    </source>
</evidence>
<dbReference type="PROSITE" id="PS51892">
    <property type="entry name" value="SUBTILASE"/>
    <property type="match status" value="1"/>
</dbReference>
<keyword evidence="11" id="KW-1185">Reference proteome</keyword>
<dbReference type="EC" id="3.4.-.-" evidence="10"/>
<feature type="signal peptide" evidence="7">
    <location>
        <begin position="1"/>
        <end position="28"/>
    </location>
</feature>
<feature type="chain" id="PRO_5045377694" evidence="7">
    <location>
        <begin position="29"/>
        <end position="632"/>
    </location>
</feature>
<accession>A0ABV9NLQ9</accession>
<evidence type="ECO:0000256" key="4">
    <source>
        <dbReference type="ARBA" id="ARBA00022825"/>
    </source>
</evidence>
<feature type="active site" description="Charge relay system" evidence="5">
    <location>
        <position position="447"/>
    </location>
</feature>
<dbReference type="InterPro" id="IPR007280">
    <property type="entry name" value="Peptidase_C_arc/bac"/>
</dbReference>
<proteinExistence type="inferred from homology"/>
<evidence type="ECO:0000256" key="3">
    <source>
        <dbReference type="ARBA" id="ARBA00022801"/>
    </source>
</evidence>